<sequence length="365" mass="42222">MLSLLLKTDPSLYEGTFPPFDRPSVVGEMCVTKQRDILPGRCRAKYLYERAIGQKCNLDLNSGYHQFESKDVMNNEKLDVLLKWILIHSEPGSSLNKVCHKADFICWRGTLSRIACSPYEYRDGWRLAAVRYKSVIFICEFPTDEKIQHLNSMSDRDKLMAYWGFKFEQYVTSDSSSDEPNTNEPVTTLEEFDVVVKARLGGRKEGLRLLYSGETDCIDAGSPSNDAMSILLTEDEYVELKTQHKELTNGFWRQKAMKWWVQSFLIGIQNMVVGFRDNNGIVTRVERLKVQQLPRKAQQWSANVTFNFLLTVLSRLKELLEASPDLIYHVLEFDPSKRRVTFQVSPPGPEFSFLPKWFLIHFDKS</sequence>
<dbReference type="InterPro" id="IPR039039">
    <property type="entry name" value="RAI1-like_fam"/>
</dbReference>
<dbReference type="GO" id="GO:0110155">
    <property type="term" value="P:NAD-cap decapping"/>
    <property type="evidence" value="ECO:0007669"/>
    <property type="project" value="TreeGrafter"/>
</dbReference>
<dbReference type="AlphaFoldDB" id="A0A915PM15"/>
<comment type="function">
    <text evidence="2">Decapping enzyme for NAD-capped RNAs: specifically hydrolyzes the nicotinamide adenine dinucleotide (NAD) cap from a subset of RNAs by removing the entire NAD moiety from the 5'-end of an NAD-capped RNA.</text>
</comment>
<dbReference type="GO" id="GO:0046872">
    <property type="term" value="F:metal ion binding"/>
    <property type="evidence" value="ECO:0007669"/>
    <property type="project" value="UniProtKB-KW"/>
</dbReference>
<evidence type="ECO:0000313" key="4">
    <source>
        <dbReference type="Proteomes" id="UP000887581"/>
    </source>
</evidence>
<keyword evidence="2" id="KW-0539">Nucleus</keyword>
<name>A0A915PM15_9BILA</name>
<protein>
    <recommendedName>
        <fullName evidence="2">Decapping nuclease</fullName>
        <ecNumber evidence="2">3.6.1.-</ecNumber>
    </recommendedName>
</protein>
<dbReference type="GO" id="GO:0000166">
    <property type="term" value="F:nucleotide binding"/>
    <property type="evidence" value="ECO:0007669"/>
    <property type="project" value="UniProtKB-KW"/>
</dbReference>
<comment type="similarity">
    <text evidence="1 2">Belongs to the DXO/Dom3Z family.</text>
</comment>
<dbReference type="GO" id="GO:0005634">
    <property type="term" value="C:nucleus"/>
    <property type="evidence" value="ECO:0007669"/>
    <property type="project" value="UniProtKB-SubCell"/>
</dbReference>
<feature type="domain" description="RAI1-like" evidence="3">
    <location>
        <begin position="22"/>
        <end position="358"/>
    </location>
</feature>
<evidence type="ECO:0000256" key="1">
    <source>
        <dbReference type="ARBA" id="ARBA00006562"/>
    </source>
</evidence>
<comment type="cofactor">
    <cofactor evidence="2">
        <name>a divalent metal cation</name>
        <dbReference type="ChEBI" id="CHEBI:60240"/>
    </cofactor>
</comment>
<dbReference type="GO" id="GO:0003723">
    <property type="term" value="F:RNA binding"/>
    <property type="evidence" value="ECO:0007669"/>
    <property type="project" value="UniProtKB-KW"/>
</dbReference>
<keyword evidence="2" id="KW-0479">Metal-binding</keyword>
<proteinExistence type="inferred from homology"/>
<dbReference type="PANTHER" id="PTHR12395">
    <property type="entry name" value="DOM-3 RELATED"/>
    <property type="match status" value="1"/>
</dbReference>
<dbReference type="Proteomes" id="UP000887581">
    <property type="component" value="Unplaced"/>
</dbReference>
<organism evidence="4 5">
    <name type="scientific">Setaria digitata</name>
    <dbReference type="NCBI Taxonomy" id="48799"/>
    <lineage>
        <taxon>Eukaryota</taxon>
        <taxon>Metazoa</taxon>
        <taxon>Ecdysozoa</taxon>
        <taxon>Nematoda</taxon>
        <taxon>Chromadorea</taxon>
        <taxon>Rhabditida</taxon>
        <taxon>Spirurina</taxon>
        <taxon>Spiruromorpha</taxon>
        <taxon>Filarioidea</taxon>
        <taxon>Setariidae</taxon>
        <taxon>Setaria</taxon>
    </lineage>
</organism>
<dbReference type="GO" id="GO:0000956">
    <property type="term" value="P:nuclear-transcribed mRNA catabolic process"/>
    <property type="evidence" value="ECO:0007669"/>
    <property type="project" value="TreeGrafter"/>
</dbReference>
<dbReference type="Pfam" id="PF08652">
    <property type="entry name" value="RAI1"/>
    <property type="match status" value="1"/>
</dbReference>
<keyword evidence="2" id="KW-0694">RNA-binding</keyword>
<dbReference type="InterPro" id="IPR013961">
    <property type="entry name" value="RAI1"/>
</dbReference>
<dbReference type="GO" id="GO:0034353">
    <property type="term" value="F:mRNA 5'-diphosphatase activity"/>
    <property type="evidence" value="ECO:0007669"/>
    <property type="project" value="TreeGrafter"/>
</dbReference>
<keyword evidence="2" id="KW-0378">Hydrolase</keyword>
<reference evidence="5" key="1">
    <citation type="submission" date="2022-11" db="UniProtKB">
        <authorList>
            <consortium name="WormBaseParasite"/>
        </authorList>
    </citation>
    <scope>IDENTIFICATION</scope>
</reference>
<keyword evidence="2" id="KW-0547">Nucleotide-binding</keyword>
<dbReference type="GO" id="GO:0004518">
    <property type="term" value="F:nuclease activity"/>
    <property type="evidence" value="ECO:0007669"/>
    <property type="project" value="UniProtKB-KW"/>
</dbReference>
<evidence type="ECO:0000313" key="5">
    <source>
        <dbReference type="WBParaSite" id="sdigi.contig24.g2013.t1"/>
    </source>
</evidence>
<accession>A0A915PM15</accession>
<keyword evidence="2" id="KW-0540">Nuclease</keyword>
<dbReference type="WBParaSite" id="sdigi.contig24.g2013.t1">
    <property type="protein sequence ID" value="sdigi.contig24.g2013.t1"/>
    <property type="gene ID" value="sdigi.contig24.g2013"/>
</dbReference>
<dbReference type="EC" id="3.6.1.-" evidence="2"/>
<dbReference type="PANTHER" id="PTHR12395:SF9">
    <property type="entry name" value="DECAPPING AND EXORIBONUCLEASE PROTEIN"/>
    <property type="match status" value="1"/>
</dbReference>
<dbReference type="GO" id="GO:0005829">
    <property type="term" value="C:cytosol"/>
    <property type="evidence" value="ECO:0007669"/>
    <property type="project" value="TreeGrafter"/>
</dbReference>
<comment type="subcellular location">
    <subcellularLocation>
        <location evidence="2">Nucleus</location>
    </subcellularLocation>
</comment>
<evidence type="ECO:0000259" key="3">
    <source>
        <dbReference type="Pfam" id="PF08652"/>
    </source>
</evidence>
<evidence type="ECO:0000256" key="2">
    <source>
        <dbReference type="RuleBase" id="RU367113"/>
    </source>
</evidence>
<keyword evidence="4" id="KW-1185">Reference proteome</keyword>